<protein>
    <recommendedName>
        <fullName evidence="2">TERF1-interacting nuclear factor 2 N-terminal domain-containing protein</fullName>
    </recommendedName>
</protein>
<feature type="compositionally biased region" description="Basic and acidic residues" evidence="1">
    <location>
        <begin position="416"/>
        <end position="425"/>
    </location>
</feature>
<dbReference type="InterPro" id="IPR039098">
    <property type="entry name" value="TINF2"/>
</dbReference>
<feature type="region of interest" description="Disordered" evidence="1">
    <location>
        <begin position="643"/>
        <end position="662"/>
    </location>
</feature>
<comment type="caution">
    <text evidence="3">The sequence shown here is derived from an EMBL/GenBank/DDBJ whole genome shotgun (WGS) entry which is preliminary data.</text>
</comment>
<dbReference type="EMBL" id="JAFHDT010000012">
    <property type="protein sequence ID" value="KAI7802378.1"/>
    <property type="molecule type" value="Genomic_DNA"/>
</dbReference>
<accession>A0A9W7TNR0</accession>
<dbReference type="PANTHER" id="PTHR15512:SF0">
    <property type="entry name" value="TERF1-INTERACTING NUCLEAR FACTOR 2"/>
    <property type="match status" value="1"/>
</dbReference>
<feature type="region of interest" description="Disordered" evidence="1">
    <location>
        <begin position="396"/>
        <end position="432"/>
    </location>
</feature>
<feature type="compositionally biased region" description="Low complexity" evidence="1">
    <location>
        <begin position="511"/>
        <end position="522"/>
    </location>
</feature>
<dbReference type="CDD" id="cd11657">
    <property type="entry name" value="TIN2_N"/>
    <property type="match status" value="1"/>
</dbReference>
<feature type="region of interest" description="Disordered" evidence="1">
    <location>
        <begin position="511"/>
        <end position="568"/>
    </location>
</feature>
<dbReference type="PANTHER" id="PTHR15512">
    <property type="entry name" value="TERF1-INTERACTING NUCLEAR FACTOR 2"/>
    <property type="match status" value="1"/>
</dbReference>
<evidence type="ECO:0000256" key="1">
    <source>
        <dbReference type="SAM" id="MobiDB-lite"/>
    </source>
</evidence>
<feature type="compositionally biased region" description="Polar residues" evidence="1">
    <location>
        <begin position="453"/>
        <end position="468"/>
    </location>
</feature>
<organism evidence="3 4">
    <name type="scientific">Triplophysa rosa</name>
    <name type="common">Cave loach</name>
    <dbReference type="NCBI Taxonomy" id="992332"/>
    <lineage>
        <taxon>Eukaryota</taxon>
        <taxon>Metazoa</taxon>
        <taxon>Chordata</taxon>
        <taxon>Craniata</taxon>
        <taxon>Vertebrata</taxon>
        <taxon>Euteleostomi</taxon>
        <taxon>Actinopterygii</taxon>
        <taxon>Neopterygii</taxon>
        <taxon>Teleostei</taxon>
        <taxon>Ostariophysi</taxon>
        <taxon>Cypriniformes</taxon>
        <taxon>Nemacheilidae</taxon>
        <taxon>Triplophysa</taxon>
    </lineage>
</organism>
<dbReference type="InterPro" id="IPR029400">
    <property type="entry name" value="TINF2_N"/>
</dbReference>
<dbReference type="GO" id="GO:0042162">
    <property type="term" value="F:telomeric DNA binding"/>
    <property type="evidence" value="ECO:0007669"/>
    <property type="project" value="TreeGrafter"/>
</dbReference>
<sequence length="662" mass="74544">MFPATTKLTSGFIYTDNSRCLDNMTVLKTESPALSGMNEKLWLEKACSNLIPELPLWIIEYAWSKQMMEVLIVLGPPLWLEGDMCLLTLEEPCRIRVVSAEVWRIVQARDIKHFERVIKFLDVTYLLVPRLLTSIRHMKIVFGLQTLVIMWMLWNDESTANINDKIETLFPNNLPQYYKCSRRHLELMQKNIDDFKSFARGLAGHRSMREAYIRDLIEEQYGERYAQKLEERLSHYLEELKKALPHPTHIEQVLTHSPPQGAGEKILKKLLARDNASLANILKRLLNCALTTNLSLDDSVSPSLNSNACEEPREADVYKQLHGTLHVVSRPSQDSTKEDNLSQTSLKELFVSQGLWQRSQTVPQESSAVVCGDGREITCTQMSVEHELYHTGCSPSLLEEEEETVGRGQQTEAESEAERNRERTEQMCSRHGKKMRSILQECSEELDGETVQAECTPTSPKSTPSRLTHSQSSASPHQHSLATNTSASSHQDSSSTNISLSYIQEVSSNHKSVSASKSSENHVTPSPTPSVLTAPPSSSLLQSSSSLKSISKQRNTLRINAGETRDATEQVSATVDLSGHNVKLSLESQSFLMQSRLLQPQVCLHRLNMEECRDSCGDVLEEEHESEGIKYAFFDANTLYSDTYSESDSTDSDDPDYNPSGR</sequence>
<proteinExistence type="predicted"/>
<keyword evidence="4" id="KW-1185">Reference proteome</keyword>
<dbReference type="Proteomes" id="UP001059041">
    <property type="component" value="Linkage Group LG12"/>
</dbReference>
<gene>
    <name evidence="3" type="ORF">IRJ41_008397</name>
</gene>
<feature type="domain" description="TERF1-interacting nuclear factor 2 N-terminal" evidence="2">
    <location>
        <begin position="103"/>
        <end position="248"/>
    </location>
</feature>
<evidence type="ECO:0000259" key="2">
    <source>
        <dbReference type="Pfam" id="PF14973"/>
    </source>
</evidence>
<dbReference type="GO" id="GO:0016233">
    <property type="term" value="P:telomere capping"/>
    <property type="evidence" value="ECO:0007669"/>
    <property type="project" value="InterPro"/>
</dbReference>
<evidence type="ECO:0000313" key="4">
    <source>
        <dbReference type="Proteomes" id="UP001059041"/>
    </source>
</evidence>
<dbReference type="GO" id="GO:1904356">
    <property type="term" value="P:regulation of telomere maintenance via telomere lengthening"/>
    <property type="evidence" value="ECO:0007669"/>
    <property type="project" value="TreeGrafter"/>
</dbReference>
<evidence type="ECO:0000313" key="3">
    <source>
        <dbReference type="EMBL" id="KAI7802378.1"/>
    </source>
</evidence>
<dbReference type="GO" id="GO:0070187">
    <property type="term" value="C:shelterin complex"/>
    <property type="evidence" value="ECO:0007669"/>
    <property type="project" value="InterPro"/>
</dbReference>
<feature type="region of interest" description="Disordered" evidence="1">
    <location>
        <begin position="450"/>
        <end position="496"/>
    </location>
</feature>
<dbReference type="Pfam" id="PF14973">
    <property type="entry name" value="TINF2_N"/>
    <property type="match status" value="1"/>
</dbReference>
<dbReference type="OrthoDB" id="8667810at2759"/>
<feature type="compositionally biased region" description="Low complexity" evidence="1">
    <location>
        <begin position="537"/>
        <end position="553"/>
    </location>
</feature>
<feature type="compositionally biased region" description="Low complexity" evidence="1">
    <location>
        <begin position="469"/>
        <end position="495"/>
    </location>
</feature>
<name>A0A9W7TNR0_TRIRA</name>
<dbReference type="AlphaFoldDB" id="A0A9W7TNR0"/>
<reference evidence="3" key="1">
    <citation type="submission" date="2021-02" db="EMBL/GenBank/DDBJ databases">
        <title>Comparative genomics reveals that relaxation of natural selection precedes convergent phenotypic evolution of cavefish.</title>
        <authorList>
            <person name="Peng Z."/>
        </authorList>
    </citation>
    <scope>NUCLEOTIDE SEQUENCE</scope>
    <source>
        <tissue evidence="3">Muscle</tissue>
    </source>
</reference>